<dbReference type="PROSITE" id="PS51257">
    <property type="entry name" value="PROKAR_LIPOPROTEIN"/>
    <property type="match status" value="1"/>
</dbReference>
<dbReference type="RefSeq" id="WP_161857788.1">
    <property type="nucleotide sequence ID" value="NZ_CP047491.1"/>
</dbReference>
<evidence type="ECO:0000313" key="3">
    <source>
        <dbReference type="EMBL" id="QHQ38454.1"/>
    </source>
</evidence>
<dbReference type="GO" id="GO:0016298">
    <property type="term" value="F:lipase activity"/>
    <property type="evidence" value="ECO:0007669"/>
    <property type="project" value="TreeGrafter"/>
</dbReference>
<gene>
    <name evidence="3" type="ORF">GTQ55_05240</name>
    <name evidence="2" type="ORF">HNQ53_002980</name>
</gene>
<keyword evidence="1" id="KW-0732">Signal</keyword>
<feature type="chain" id="PRO_5044645457" evidence="1">
    <location>
        <begin position="33"/>
        <end position="240"/>
    </location>
</feature>
<dbReference type="Pfam" id="PF01674">
    <property type="entry name" value="Lipase_2"/>
    <property type="match status" value="1"/>
</dbReference>
<dbReference type="Proteomes" id="UP000563601">
    <property type="component" value="Unassembled WGS sequence"/>
</dbReference>
<protein>
    <submittedName>
        <fullName evidence="3">Alpha/beta fold hydrolase</fullName>
    </submittedName>
    <submittedName>
        <fullName evidence="2">Pimeloyl-ACP methyl ester carboxylesterase</fullName>
    </submittedName>
</protein>
<evidence type="ECO:0000313" key="4">
    <source>
        <dbReference type="Proteomes" id="UP000464675"/>
    </source>
</evidence>
<proteinExistence type="predicted"/>
<dbReference type="PANTHER" id="PTHR32015">
    <property type="entry name" value="FASTING INDUCED LIPASE"/>
    <property type="match status" value="1"/>
</dbReference>
<reference evidence="2 5" key="2">
    <citation type="submission" date="2020-08" db="EMBL/GenBank/DDBJ databases">
        <title>Genomic Encyclopedia of Type Strains, Phase IV (KMG-IV): sequencing the most valuable type-strain genomes for metagenomic binning, comparative biology and taxonomic classification.</title>
        <authorList>
            <person name="Goeker M."/>
        </authorList>
    </citation>
    <scope>NUCLEOTIDE SEQUENCE [LARGE SCALE GENOMIC DNA]</scope>
    <source>
        <strain evidence="2 5">DSM 11525</strain>
    </source>
</reference>
<feature type="signal peptide" evidence="1">
    <location>
        <begin position="1"/>
        <end position="32"/>
    </location>
</feature>
<evidence type="ECO:0000313" key="5">
    <source>
        <dbReference type="Proteomes" id="UP000563601"/>
    </source>
</evidence>
<accession>A0A6P1T6L9</accession>
<dbReference type="EMBL" id="JACHHR010000004">
    <property type="protein sequence ID" value="MBB5212739.1"/>
    <property type="molecule type" value="Genomic_DNA"/>
</dbReference>
<reference evidence="3 4" key="1">
    <citation type="submission" date="2020-01" db="EMBL/GenBank/DDBJ databases">
        <title>The possibility of degradation of plastic by Microbulbifer hydrolyticus IRE-31.</title>
        <authorList>
            <person name="Liu L."/>
        </authorList>
    </citation>
    <scope>NUCLEOTIDE SEQUENCE [LARGE SCALE GENOMIC DNA]</scope>
    <source>
        <strain evidence="3 4">IRE-31</strain>
    </source>
</reference>
<dbReference type="GO" id="GO:0016042">
    <property type="term" value="P:lipid catabolic process"/>
    <property type="evidence" value="ECO:0007669"/>
    <property type="project" value="InterPro"/>
</dbReference>
<dbReference type="PANTHER" id="PTHR32015:SF1">
    <property type="entry name" value="LIPASE"/>
    <property type="match status" value="1"/>
</dbReference>
<keyword evidence="4" id="KW-1185">Reference proteome</keyword>
<keyword evidence="3" id="KW-0378">Hydrolase</keyword>
<dbReference type="AlphaFoldDB" id="A0A6P1T6L9"/>
<evidence type="ECO:0000256" key="1">
    <source>
        <dbReference type="SAM" id="SignalP"/>
    </source>
</evidence>
<dbReference type="InterPro" id="IPR002918">
    <property type="entry name" value="Lipase_EstA/Esterase_EstB"/>
</dbReference>
<dbReference type="Proteomes" id="UP000464675">
    <property type="component" value="Chromosome"/>
</dbReference>
<organism evidence="2 5">
    <name type="scientific">Microbulbifer hydrolyticus</name>
    <dbReference type="NCBI Taxonomy" id="48074"/>
    <lineage>
        <taxon>Bacteria</taxon>
        <taxon>Pseudomonadati</taxon>
        <taxon>Pseudomonadota</taxon>
        <taxon>Gammaproteobacteria</taxon>
        <taxon>Cellvibrionales</taxon>
        <taxon>Microbulbiferaceae</taxon>
        <taxon>Microbulbifer</taxon>
    </lineage>
</organism>
<sequence>MNKKSDLPWCTTATIRLLLASLCVLFAGAAGAACRDSVVLVHGNTGEPADWINTYNELRNRGYSASELYLPDWGSKSCPTCNNHDGSEETPVRNAIKTAIASSCTGKIDVIGHSMGVTLAAQQIIKLGEQSRVDAFVGIAGAYRGLWSCGTYPYNVWNSTCGYNGLSVSSPFLDWLYGKPIAGRVYSIKSWSDQIVCVTGVCTVGGVHSSRIAGEQATYSFSYGHFGLQEYTYDLQADLL</sequence>
<dbReference type="InterPro" id="IPR029058">
    <property type="entry name" value="AB_hydrolase_fold"/>
</dbReference>
<name>A0A6P1T6L9_9GAMM</name>
<dbReference type="SUPFAM" id="SSF53474">
    <property type="entry name" value="alpha/beta-Hydrolases"/>
    <property type="match status" value="1"/>
</dbReference>
<dbReference type="OrthoDB" id="6033466at2"/>
<evidence type="ECO:0000313" key="2">
    <source>
        <dbReference type="EMBL" id="MBB5212739.1"/>
    </source>
</evidence>
<dbReference type="Gene3D" id="3.40.50.1820">
    <property type="entry name" value="alpha/beta hydrolase"/>
    <property type="match status" value="1"/>
</dbReference>
<dbReference type="EMBL" id="CP047491">
    <property type="protein sequence ID" value="QHQ38454.1"/>
    <property type="molecule type" value="Genomic_DNA"/>
</dbReference>